<name>A0ABP8DHU4_9ACTN</name>
<gene>
    <name evidence="8" type="ORF">GCM10022255_069450</name>
</gene>
<evidence type="ECO:0000256" key="4">
    <source>
        <dbReference type="ARBA" id="ARBA00022806"/>
    </source>
</evidence>
<dbReference type="Pfam" id="PF13087">
    <property type="entry name" value="AAA_12"/>
    <property type="match status" value="1"/>
</dbReference>
<dbReference type="InterPro" id="IPR041677">
    <property type="entry name" value="DNA2/NAM7_AAA_11"/>
</dbReference>
<feature type="domain" description="DNA2/NAM7 helicase helicase" evidence="6">
    <location>
        <begin position="30"/>
        <end position="89"/>
    </location>
</feature>
<dbReference type="SUPFAM" id="SSF52540">
    <property type="entry name" value="P-loop containing nucleoside triphosphate hydrolases"/>
    <property type="match status" value="1"/>
</dbReference>
<keyword evidence="4" id="KW-0347">Helicase</keyword>
<accession>A0ABP8DHU4</accession>
<dbReference type="RefSeq" id="WP_345133455.1">
    <property type="nucleotide sequence ID" value="NZ_BAABAT010000024.1"/>
</dbReference>
<dbReference type="Gene3D" id="3.40.50.300">
    <property type="entry name" value="P-loop containing nucleotide triphosphate hydrolases"/>
    <property type="match status" value="2"/>
</dbReference>
<evidence type="ECO:0000259" key="7">
    <source>
        <dbReference type="Pfam" id="PF13087"/>
    </source>
</evidence>
<evidence type="ECO:0000256" key="3">
    <source>
        <dbReference type="ARBA" id="ARBA00022801"/>
    </source>
</evidence>
<sequence length="339" mass="37129">MDVVSGDAPRDIAEDAALAAWQSLFFVVPVVSTTFASYARLFGHLGKEALGWLLIDEAGQATPQNAVGALWRTRRAVVVGDPLQLEPITTLPFRAEQAIRTELGVDEQWLTSRTSVQRLADRLTPLGTHLPADGDTTWVGVPLTVHRRCDRPMFDIVNTIAYDGLMINGTGDAARERFNARYPTLPESKWIDVVGATAQGHWIPDEGRQLDRILRALADLGLDMSEVMVIGPFRDIARQIGGQARRYPALTAGTVHTAQGKQADVVVLVLGGNPARPGARRWAASRPNLLNVAVSRAKRRLYVIGNREAWSSQRYFKTLAADLPSTSASHDVRQADPED</sequence>
<dbReference type="Proteomes" id="UP001500620">
    <property type="component" value="Unassembled WGS sequence"/>
</dbReference>
<keyword evidence="5" id="KW-0067">ATP-binding</keyword>
<keyword evidence="3" id="KW-0378">Hydrolase</keyword>
<reference evidence="9" key="1">
    <citation type="journal article" date="2019" name="Int. J. Syst. Evol. Microbiol.">
        <title>The Global Catalogue of Microorganisms (GCM) 10K type strain sequencing project: providing services to taxonomists for standard genome sequencing and annotation.</title>
        <authorList>
            <consortium name="The Broad Institute Genomics Platform"/>
            <consortium name="The Broad Institute Genome Sequencing Center for Infectious Disease"/>
            <person name="Wu L."/>
            <person name="Ma J."/>
        </authorList>
    </citation>
    <scope>NUCLEOTIDE SEQUENCE [LARGE SCALE GENOMIC DNA]</scope>
    <source>
        <strain evidence="9">JCM 17441</strain>
    </source>
</reference>
<dbReference type="CDD" id="cd18808">
    <property type="entry name" value="SF1_C_Upf1"/>
    <property type="match status" value="1"/>
</dbReference>
<comment type="similarity">
    <text evidence="1">Belongs to the DNA2/NAM7 helicase family.</text>
</comment>
<proteinExistence type="inferred from homology"/>
<dbReference type="InterPro" id="IPR027417">
    <property type="entry name" value="P-loop_NTPase"/>
</dbReference>
<evidence type="ECO:0000256" key="1">
    <source>
        <dbReference type="ARBA" id="ARBA00007913"/>
    </source>
</evidence>
<dbReference type="InterPro" id="IPR047187">
    <property type="entry name" value="SF1_C_Upf1"/>
</dbReference>
<dbReference type="Pfam" id="PF13086">
    <property type="entry name" value="AAA_11"/>
    <property type="match status" value="1"/>
</dbReference>
<dbReference type="InterPro" id="IPR041679">
    <property type="entry name" value="DNA2/NAM7-like_C"/>
</dbReference>
<evidence type="ECO:0000259" key="6">
    <source>
        <dbReference type="Pfam" id="PF13086"/>
    </source>
</evidence>
<evidence type="ECO:0000313" key="8">
    <source>
        <dbReference type="EMBL" id="GAA4256473.1"/>
    </source>
</evidence>
<dbReference type="PANTHER" id="PTHR43788:SF8">
    <property type="entry name" value="DNA-BINDING PROTEIN SMUBP-2"/>
    <property type="match status" value="1"/>
</dbReference>
<keyword evidence="2" id="KW-0547">Nucleotide-binding</keyword>
<protein>
    <submittedName>
        <fullName evidence="8">Uncharacterized protein</fullName>
    </submittedName>
</protein>
<dbReference type="EMBL" id="BAABAT010000024">
    <property type="protein sequence ID" value="GAA4256473.1"/>
    <property type="molecule type" value="Genomic_DNA"/>
</dbReference>
<keyword evidence="9" id="KW-1185">Reference proteome</keyword>
<comment type="caution">
    <text evidence="8">The sequence shown here is derived from an EMBL/GenBank/DDBJ whole genome shotgun (WGS) entry which is preliminary data.</text>
</comment>
<dbReference type="PANTHER" id="PTHR43788">
    <property type="entry name" value="DNA2/NAM7 HELICASE FAMILY MEMBER"/>
    <property type="match status" value="1"/>
</dbReference>
<evidence type="ECO:0000313" key="9">
    <source>
        <dbReference type="Proteomes" id="UP001500620"/>
    </source>
</evidence>
<evidence type="ECO:0000256" key="2">
    <source>
        <dbReference type="ARBA" id="ARBA00022741"/>
    </source>
</evidence>
<feature type="domain" description="DNA2/NAM7 helicase-like C-terminal" evidence="7">
    <location>
        <begin position="143"/>
        <end position="307"/>
    </location>
</feature>
<dbReference type="InterPro" id="IPR050534">
    <property type="entry name" value="Coronavir_polyprotein_1ab"/>
</dbReference>
<organism evidence="8 9">
    <name type="scientific">Dactylosporangium darangshiense</name>
    <dbReference type="NCBI Taxonomy" id="579108"/>
    <lineage>
        <taxon>Bacteria</taxon>
        <taxon>Bacillati</taxon>
        <taxon>Actinomycetota</taxon>
        <taxon>Actinomycetes</taxon>
        <taxon>Micromonosporales</taxon>
        <taxon>Micromonosporaceae</taxon>
        <taxon>Dactylosporangium</taxon>
    </lineage>
</organism>
<evidence type="ECO:0000256" key="5">
    <source>
        <dbReference type="ARBA" id="ARBA00022840"/>
    </source>
</evidence>